<keyword evidence="1" id="KW-0175">Coiled coil</keyword>
<accession>A0AAD2FBN1</accession>
<dbReference type="EMBL" id="CAKOGP040000014">
    <property type="protein sequence ID" value="CAJ1927167.1"/>
    <property type="molecule type" value="Genomic_DNA"/>
</dbReference>
<comment type="caution">
    <text evidence="2">The sequence shown here is derived from an EMBL/GenBank/DDBJ whole genome shotgun (WGS) entry which is preliminary data.</text>
</comment>
<evidence type="ECO:0000256" key="1">
    <source>
        <dbReference type="SAM" id="Coils"/>
    </source>
</evidence>
<evidence type="ECO:0000313" key="2">
    <source>
        <dbReference type="EMBL" id="CAJ1927167.1"/>
    </source>
</evidence>
<feature type="coiled-coil region" evidence="1">
    <location>
        <begin position="46"/>
        <end position="73"/>
    </location>
</feature>
<sequence>MQNFSSTEKHQNLLQEYMDPISVMDLVVRHSSAPVAPESSKLLAMEDDYDEELEFLREENQKLQDKLDRCVMELSRSSKHSSCYHSDDSSDLEFLLEENEILHGKLERCVAAMLRTSSFS</sequence>
<reference evidence="2" key="1">
    <citation type="submission" date="2023-08" db="EMBL/GenBank/DDBJ databases">
        <authorList>
            <person name="Audoor S."/>
            <person name="Bilcke G."/>
        </authorList>
    </citation>
    <scope>NUCLEOTIDE SEQUENCE</scope>
</reference>
<name>A0AAD2FBN1_9STRA</name>
<dbReference type="AlphaFoldDB" id="A0AAD2FBN1"/>
<proteinExistence type="predicted"/>
<protein>
    <submittedName>
        <fullName evidence="2">Uncharacterized protein</fullName>
    </submittedName>
</protein>
<keyword evidence="3" id="KW-1185">Reference proteome</keyword>
<organism evidence="2 3">
    <name type="scientific">Cylindrotheca closterium</name>
    <dbReference type="NCBI Taxonomy" id="2856"/>
    <lineage>
        <taxon>Eukaryota</taxon>
        <taxon>Sar</taxon>
        <taxon>Stramenopiles</taxon>
        <taxon>Ochrophyta</taxon>
        <taxon>Bacillariophyta</taxon>
        <taxon>Bacillariophyceae</taxon>
        <taxon>Bacillariophycidae</taxon>
        <taxon>Bacillariales</taxon>
        <taxon>Bacillariaceae</taxon>
        <taxon>Cylindrotheca</taxon>
    </lineage>
</organism>
<dbReference type="Proteomes" id="UP001295423">
    <property type="component" value="Unassembled WGS sequence"/>
</dbReference>
<evidence type="ECO:0000313" key="3">
    <source>
        <dbReference type="Proteomes" id="UP001295423"/>
    </source>
</evidence>
<gene>
    <name evidence="2" type="ORF">CYCCA115_LOCUS1278</name>
</gene>